<evidence type="ECO:0000313" key="5">
    <source>
        <dbReference type="Proteomes" id="UP000324222"/>
    </source>
</evidence>
<gene>
    <name evidence="4" type="ORF">E2C01_101475</name>
</gene>
<reference evidence="4 5" key="1">
    <citation type="submission" date="2019-05" db="EMBL/GenBank/DDBJ databases">
        <title>Another draft genome of Portunus trituberculatus and its Hox gene families provides insights of decapod evolution.</title>
        <authorList>
            <person name="Jeong J.-H."/>
            <person name="Song I."/>
            <person name="Kim S."/>
            <person name="Choi T."/>
            <person name="Kim D."/>
            <person name="Ryu S."/>
            <person name="Kim W."/>
        </authorList>
    </citation>
    <scope>NUCLEOTIDE SEQUENCE [LARGE SCALE GENOMIC DNA]</scope>
    <source>
        <tissue evidence="4">Muscle</tissue>
    </source>
</reference>
<name>A0A5B7KM25_PORTR</name>
<evidence type="ECO:0000256" key="3">
    <source>
        <dbReference type="SAM" id="MobiDB-lite"/>
    </source>
</evidence>
<dbReference type="GO" id="GO:0004867">
    <property type="term" value="F:serine-type endopeptidase inhibitor activity"/>
    <property type="evidence" value="ECO:0007669"/>
    <property type="project" value="UniProtKB-KW"/>
</dbReference>
<organism evidence="4 5">
    <name type="scientific">Portunus trituberculatus</name>
    <name type="common">Swimming crab</name>
    <name type="synonym">Neptunus trituberculatus</name>
    <dbReference type="NCBI Taxonomy" id="210409"/>
    <lineage>
        <taxon>Eukaryota</taxon>
        <taxon>Metazoa</taxon>
        <taxon>Ecdysozoa</taxon>
        <taxon>Arthropoda</taxon>
        <taxon>Crustacea</taxon>
        <taxon>Multicrustacea</taxon>
        <taxon>Malacostraca</taxon>
        <taxon>Eumalacostraca</taxon>
        <taxon>Eucarida</taxon>
        <taxon>Decapoda</taxon>
        <taxon>Pleocyemata</taxon>
        <taxon>Brachyura</taxon>
        <taxon>Eubrachyura</taxon>
        <taxon>Portunoidea</taxon>
        <taxon>Portunidae</taxon>
        <taxon>Portuninae</taxon>
        <taxon>Portunus</taxon>
    </lineage>
</organism>
<dbReference type="Gene3D" id="3.30.497.10">
    <property type="entry name" value="Antithrombin, subunit I, domain 2"/>
    <property type="match status" value="1"/>
</dbReference>
<keyword evidence="5" id="KW-1185">Reference proteome</keyword>
<dbReference type="InterPro" id="IPR036186">
    <property type="entry name" value="Serpin_sf"/>
</dbReference>
<dbReference type="Proteomes" id="UP000324222">
    <property type="component" value="Unassembled WGS sequence"/>
</dbReference>
<dbReference type="AlphaFoldDB" id="A0A5B7KM25"/>
<comment type="caution">
    <text evidence="4">The sequence shown here is derived from an EMBL/GenBank/DDBJ whole genome shotgun (WGS) entry which is preliminary data.</text>
</comment>
<accession>A0A5B7KM25</accession>
<protein>
    <submittedName>
        <fullName evidence="4">Uncharacterized protein</fullName>
    </submittedName>
</protein>
<dbReference type="SUPFAM" id="SSF56574">
    <property type="entry name" value="Serpins"/>
    <property type="match status" value="1"/>
</dbReference>
<dbReference type="InterPro" id="IPR042178">
    <property type="entry name" value="Serpin_sf_1"/>
</dbReference>
<keyword evidence="1" id="KW-0646">Protease inhibitor</keyword>
<dbReference type="EMBL" id="VSRR010147375">
    <property type="protein sequence ID" value="MPD05715.1"/>
    <property type="molecule type" value="Genomic_DNA"/>
</dbReference>
<sequence>MVSPQRVSLLKRPVFCTFLSHAHYEKAFFHSTHKHSNTSSHSPAGSIHRQQPPPHPEETTKKINEFLKEITYNLMPSLVNPNQLRGTLMAMETGGTFKSHWRFNCEKNCINPFYPLPYSAPINVTMIWVKQLLPVGE</sequence>
<evidence type="ECO:0000256" key="2">
    <source>
        <dbReference type="ARBA" id="ARBA00022900"/>
    </source>
</evidence>
<evidence type="ECO:0000256" key="1">
    <source>
        <dbReference type="ARBA" id="ARBA00022690"/>
    </source>
</evidence>
<dbReference type="OrthoDB" id="9518664at2759"/>
<keyword evidence="2" id="KW-0722">Serine protease inhibitor</keyword>
<feature type="region of interest" description="Disordered" evidence="3">
    <location>
        <begin position="33"/>
        <end position="59"/>
    </location>
</feature>
<evidence type="ECO:0000313" key="4">
    <source>
        <dbReference type="EMBL" id="MPD05715.1"/>
    </source>
</evidence>
<proteinExistence type="predicted"/>